<proteinExistence type="predicted"/>
<dbReference type="EMBL" id="KQ435720">
    <property type="protein sequence ID" value="KOX78599.1"/>
    <property type="molecule type" value="Genomic_DNA"/>
</dbReference>
<keyword evidence="1" id="KW-0472">Membrane</keyword>
<accession>A0A0M9A9H2</accession>
<keyword evidence="1" id="KW-1133">Transmembrane helix</keyword>
<evidence type="ECO:0000313" key="2">
    <source>
        <dbReference type="EMBL" id="KOX78599.1"/>
    </source>
</evidence>
<feature type="transmembrane region" description="Helical" evidence="1">
    <location>
        <begin position="159"/>
        <end position="182"/>
    </location>
</feature>
<evidence type="ECO:0000313" key="3">
    <source>
        <dbReference type="Proteomes" id="UP000053105"/>
    </source>
</evidence>
<reference evidence="2 3" key="1">
    <citation type="submission" date="2015-07" db="EMBL/GenBank/DDBJ databases">
        <title>The genome of Melipona quadrifasciata.</title>
        <authorList>
            <person name="Pan H."/>
            <person name="Kapheim K."/>
        </authorList>
    </citation>
    <scope>NUCLEOTIDE SEQUENCE [LARGE SCALE GENOMIC DNA]</scope>
    <source>
        <strain evidence="2">0111107301</strain>
        <tissue evidence="2">Whole body</tissue>
    </source>
</reference>
<sequence>MAPSNYRFFLFCWIRGQSYAGNRESDSQQLRLRYNKMNLLRLYFGKPFTELIHPFFIISHDQIENVSELPMGLVAVCDEGKIAVKSLQVSSDSSLHVNQRMGRKFIKIQRKGQAFRAARIQSASVSMRKEPCLSSDQCQLHVLEYWPHGSTEAAIARRFLLGFLGLLVCALLAIFSFLISLVETTTSHLLSCLTAVKSLKELLEELKSVSHPLMHLRVGKTMVCDVFSFNLSEVTLYKKSEIEV</sequence>
<protein>
    <submittedName>
        <fullName evidence="2">Uncharacterized protein</fullName>
    </submittedName>
</protein>
<keyword evidence="3" id="KW-1185">Reference proteome</keyword>
<gene>
    <name evidence="2" type="ORF">WN51_07460</name>
</gene>
<evidence type="ECO:0000256" key="1">
    <source>
        <dbReference type="SAM" id="Phobius"/>
    </source>
</evidence>
<keyword evidence="1" id="KW-0812">Transmembrane</keyword>
<organism evidence="2 3">
    <name type="scientific">Melipona quadrifasciata</name>
    <dbReference type="NCBI Taxonomy" id="166423"/>
    <lineage>
        <taxon>Eukaryota</taxon>
        <taxon>Metazoa</taxon>
        <taxon>Ecdysozoa</taxon>
        <taxon>Arthropoda</taxon>
        <taxon>Hexapoda</taxon>
        <taxon>Insecta</taxon>
        <taxon>Pterygota</taxon>
        <taxon>Neoptera</taxon>
        <taxon>Endopterygota</taxon>
        <taxon>Hymenoptera</taxon>
        <taxon>Apocrita</taxon>
        <taxon>Aculeata</taxon>
        <taxon>Apoidea</taxon>
        <taxon>Anthophila</taxon>
        <taxon>Apidae</taxon>
        <taxon>Melipona</taxon>
    </lineage>
</organism>
<dbReference type="AlphaFoldDB" id="A0A0M9A9H2"/>
<dbReference type="Proteomes" id="UP000053105">
    <property type="component" value="Unassembled WGS sequence"/>
</dbReference>
<name>A0A0M9A9H2_9HYME</name>